<dbReference type="AlphaFoldDB" id="A0AA40ARY9"/>
<dbReference type="Proteomes" id="UP001172102">
    <property type="component" value="Unassembled WGS sequence"/>
</dbReference>
<keyword evidence="2" id="KW-1185">Reference proteome</keyword>
<protein>
    <submittedName>
        <fullName evidence="1">Uncharacterized protein</fullName>
    </submittedName>
</protein>
<dbReference type="EMBL" id="JAUKUA010000003">
    <property type="protein sequence ID" value="KAK0720869.1"/>
    <property type="molecule type" value="Genomic_DNA"/>
</dbReference>
<sequence length="113" mass="12373">MGSSLTETDWQSLFESVALAEAAASNLDNSPFEIFNRFAIRVGERTDVIDPWVCLIPDSYGLSVIKSAVAILLKVRVRCQCASASRKTLRSTCRRHSGPFTGGGIEETSEFQT</sequence>
<reference evidence="1" key="1">
    <citation type="submission" date="2023-06" db="EMBL/GenBank/DDBJ databases">
        <title>Genome-scale phylogeny and comparative genomics of the fungal order Sordariales.</title>
        <authorList>
            <consortium name="Lawrence Berkeley National Laboratory"/>
            <person name="Hensen N."/>
            <person name="Bonometti L."/>
            <person name="Westerberg I."/>
            <person name="Brannstrom I.O."/>
            <person name="Guillou S."/>
            <person name="Cros-Aarteil S."/>
            <person name="Calhoun S."/>
            <person name="Haridas S."/>
            <person name="Kuo A."/>
            <person name="Mondo S."/>
            <person name="Pangilinan J."/>
            <person name="Riley R."/>
            <person name="Labutti K."/>
            <person name="Andreopoulos B."/>
            <person name="Lipzen A."/>
            <person name="Chen C."/>
            <person name="Yanf M."/>
            <person name="Daum C."/>
            <person name="Ng V."/>
            <person name="Clum A."/>
            <person name="Steindorff A."/>
            <person name="Ohm R."/>
            <person name="Martin F."/>
            <person name="Silar P."/>
            <person name="Natvig D."/>
            <person name="Lalanne C."/>
            <person name="Gautier V."/>
            <person name="Ament-Velasquez S.L."/>
            <person name="Kruys A."/>
            <person name="Hutchinson M.I."/>
            <person name="Powell A.J."/>
            <person name="Barry K."/>
            <person name="Miller A.N."/>
            <person name="Grigoriev I.V."/>
            <person name="Debuchy R."/>
            <person name="Gladieux P."/>
            <person name="Thoren M.H."/>
            <person name="Johannesson H."/>
        </authorList>
    </citation>
    <scope>NUCLEOTIDE SEQUENCE</scope>
    <source>
        <strain evidence="1">SMH4607-1</strain>
    </source>
</reference>
<proteinExistence type="predicted"/>
<evidence type="ECO:0000313" key="1">
    <source>
        <dbReference type="EMBL" id="KAK0720869.1"/>
    </source>
</evidence>
<gene>
    <name evidence="1" type="ORF">B0H67DRAFT_206322</name>
</gene>
<evidence type="ECO:0000313" key="2">
    <source>
        <dbReference type="Proteomes" id="UP001172102"/>
    </source>
</evidence>
<name>A0AA40ARY9_9PEZI</name>
<organism evidence="1 2">
    <name type="scientific">Lasiosphaeris hirsuta</name>
    <dbReference type="NCBI Taxonomy" id="260670"/>
    <lineage>
        <taxon>Eukaryota</taxon>
        <taxon>Fungi</taxon>
        <taxon>Dikarya</taxon>
        <taxon>Ascomycota</taxon>
        <taxon>Pezizomycotina</taxon>
        <taxon>Sordariomycetes</taxon>
        <taxon>Sordariomycetidae</taxon>
        <taxon>Sordariales</taxon>
        <taxon>Lasiosphaeriaceae</taxon>
        <taxon>Lasiosphaeris</taxon>
    </lineage>
</organism>
<accession>A0AA40ARY9</accession>
<comment type="caution">
    <text evidence="1">The sequence shown here is derived from an EMBL/GenBank/DDBJ whole genome shotgun (WGS) entry which is preliminary data.</text>
</comment>